<dbReference type="GO" id="GO:0008270">
    <property type="term" value="F:zinc ion binding"/>
    <property type="evidence" value="ECO:0007669"/>
    <property type="project" value="UniProtKB-KW"/>
</dbReference>
<feature type="coiled-coil region" evidence="10">
    <location>
        <begin position="408"/>
        <end position="448"/>
    </location>
</feature>
<comment type="caution">
    <text evidence="14">The sequence shown here is derived from an EMBL/GenBank/DDBJ whole genome shotgun (WGS) entry which is preliminary data.</text>
</comment>
<dbReference type="EMBL" id="JAUEPP010000001">
    <property type="protein sequence ID" value="KAK3355391.1"/>
    <property type="molecule type" value="Genomic_DNA"/>
</dbReference>
<feature type="compositionally biased region" description="Low complexity" evidence="11">
    <location>
        <begin position="778"/>
        <end position="788"/>
    </location>
</feature>
<dbReference type="AlphaFoldDB" id="A0AAE0JPM8"/>
<proteinExistence type="predicted"/>
<dbReference type="InterPro" id="IPR017907">
    <property type="entry name" value="Znf_RING_CS"/>
</dbReference>
<evidence type="ECO:0000259" key="13">
    <source>
        <dbReference type="PROSITE" id="PS51873"/>
    </source>
</evidence>
<keyword evidence="10" id="KW-0175">Coiled coil</keyword>
<dbReference type="Gene3D" id="1.20.120.1750">
    <property type="match status" value="1"/>
</dbReference>
<feature type="compositionally biased region" description="Acidic residues" evidence="11">
    <location>
        <begin position="697"/>
        <end position="715"/>
    </location>
</feature>
<dbReference type="InterPro" id="IPR031127">
    <property type="entry name" value="E3_UB_ligase_RBR"/>
</dbReference>
<dbReference type="Pfam" id="PF01485">
    <property type="entry name" value="IBR"/>
    <property type="match status" value="2"/>
</dbReference>
<dbReference type="InterPro" id="IPR013083">
    <property type="entry name" value="Znf_RING/FYVE/PHD"/>
</dbReference>
<evidence type="ECO:0000256" key="11">
    <source>
        <dbReference type="SAM" id="MobiDB-lite"/>
    </source>
</evidence>
<keyword evidence="15" id="KW-1185">Reference proteome</keyword>
<evidence type="ECO:0000256" key="4">
    <source>
        <dbReference type="ARBA" id="ARBA00022723"/>
    </source>
</evidence>
<evidence type="ECO:0000256" key="8">
    <source>
        <dbReference type="ARBA" id="ARBA00022833"/>
    </source>
</evidence>
<dbReference type="InterPro" id="IPR001841">
    <property type="entry name" value="Znf_RING"/>
</dbReference>
<feature type="compositionally biased region" description="Polar residues" evidence="11">
    <location>
        <begin position="88"/>
        <end position="98"/>
    </location>
</feature>
<dbReference type="PROSITE" id="PS51873">
    <property type="entry name" value="TRIAD"/>
    <property type="match status" value="1"/>
</dbReference>
<gene>
    <name evidence="14" type="ORF">B0H65DRAFT_46323</name>
</gene>
<keyword evidence="5" id="KW-0677">Repeat</keyword>
<evidence type="ECO:0000313" key="14">
    <source>
        <dbReference type="EMBL" id="KAK3355391.1"/>
    </source>
</evidence>
<name>A0AAE0JPM8_9PEZI</name>
<dbReference type="CDD" id="cd20335">
    <property type="entry name" value="BRcat_RBR"/>
    <property type="match status" value="1"/>
</dbReference>
<feature type="coiled-coil region" evidence="10">
    <location>
        <begin position="609"/>
        <end position="636"/>
    </location>
</feature>
<reference evidence="14" key="1">
    <citation type="journal article" date="2023" name="Mol. Phylogenet. Evol.">
        <title>Genome-scale phylogeny and comparative genomics of the fungal order Sordariales.</title>
        <authorList>
            <person name="Hensen N."/>
            <person name="Bonometti L."/>
            <person name="Westerberg I."/>
            <person name="Brannstrom I.O."/>
            <person name="Guillou S."/>
            <person name="Cros-Aarteil S."/>
            <person name="Calhoun S."/>
            <person name="Haridas S."/>
            <person name="Kuo A."/>
            <person name="Mondo S."/>
            <person name="Pangilinan J."/>
            <person name="Riley R."/>
            <person name="LaButti K."/>
            <person name="Andreopoulos B."/>
            <person name="Lipzen A."/>
            <person name="Chen C."/>
            <person name="Yan M."/>
            <person name="Daum C."/>
            <person name="Ng V."/>
            <person name="Clum A."/>
            <person name="Steindorff A."/>
            <person name="Ohm R.A."/>
            <person name="Martin F."/>
            <person name="Silar P."/>
            <person name="Natvig D.O."/>
            <person name="Lalanne C."/>
            <person name="Gautier V."/>
            <person name="Ament-Velasquez S.L."/>
            <person name="Kruys A."/>
            <person name="Hutchinson M.I."/>
            <person name="Powell A.J."/>
            <person name="Barry K."/>
            <person name="Miller A.N."/>
            <person name="Grigoriev I.V."/>
            <person name="Debuchy R."/>
            <person name="Gladieux P."/>
            <person name="Hiltunen Thoren M."/>
            <person name="Johannesson H."/>
        </authorList>
    </citation>
    <scope>NUCLEOTIDE SEQUENCE</scope>
    <source>
        <strain evidence="14">CBS 560.94</strain>
    </source>
</reference>
<protein>
    <recommendedName>
        <fullName evidence="2">RBR-type E3 ubiquitin transferase</fullName>
        <ecNumber evidence="2">2.3.2.31</ecNumber>
    </recommendedName>
</protein>
<accession>A0AAE0JPM8</accession>
<organism evidence="14 15">
    <name type="scientific">Neurospora tetraspora</name>
    <dbReference type="NCBI Taxonomy" id="94610"/>
    <lineage>
        <taxon>Eukaryota</taxon>
        <taxon>Fungi</taxon>
        <taxon>Dikarya</taxon>
        <taxon>Ascomycota</taxon>
        <taxon>Pezizomycotina</taxon>
        <taxon>Sordariomycetes</taxon>
        <taxon>Sordariomycetidae</taxon>
        <taxon>Sordariales</taxon>
        <taxon>Sordariaceae</taxon>
        <taxon>Neurospora</taxon>
    </lineage>
</organism>
<evidence type="ECO:0000256" key="7">
    <source>
        <dbReference type="ARBA" id="ARBA00022786"/>
    </source>
</evidence>
<dbReference type="EC" id="2.3.2.31" evidence="2"/>
<dbReference type="Proteomes" id="UP001278500">
    <property type="component" value="Unassembled WGS sequence"/>
</dbReference>
<sequence length="822" mass="93732">MAGFTSLSPADLVGTIANPPELDESEYLDQVFGITTEDATATEAEIEKSLTAKASSLGIDVSNLTDKLGNPTVLGATSARSSTLVGHQRSNTICSNDSTTGTETATGTDNDLASNSSAAMPATLTQSTSRKRSNTVNFSQYEKYLTQLEPALHQPKFSNPFSNPAAPSRRLSHNILNGFGHFKGVRELRRSVTGRLKRRKTDPALSVVTCICCREDFAQGNQLLQTLPCGHTYCQNCLAVMINQSTTDESKMPPRCCTQPIPSSIIKTILTREEQQAFLKAVLQYSTPWESRIFCPNPACGEFIPPRAKLDPKHPFETMCKTCKMRVCLTCKRSAHRLGQDCPEDIELETVLKMGEKSGWRRCYKCRNLVELTQGCTHMTCRCKAQFCYICGAVWDPVVGCPNFCNGEEELERRRREEETRLAELELKKREQEEAAVAEVRAQQQAERRTRECAEFQALREQQDHELSRFLAYEARMRKEMRTRQSDKKKALLEKYAELIEKMKERHAKTEQHLEDRQIEAEIELRSTLDASERSIRIQLKYMEAYCKKLSHEVEEINEKEQQALQDSKMPSREVTQKHLDQLSEQYRIRDGMERRHQAQINVLREKQGKKMEQLLDRHEDEMEALLHKKSEENEDLAVEFANEADAISHTFAERKAKLQKRWLVSMEILRIEQEKKTGMRYASMALPQWPSPVATESEEAETETETENEEEEETTAAAAAQEEEEEEEEQEIIELEQPKAESEEVEVEKEKEEERPAADWSPSNNNIKTTEIELPITPKTVTPVVTPTQARFDAELRRYRSRTQMNVAPGEESPVSPFTVR</sequence>
<dbReference type="GO" id="GO:0016567">
    <property type="term" value="P:protein ubiquitination"/>
    <property type="evidence" value="ECO:0007669"/>
    <property type="project" value="InterPro"/>
</dbReference>
<dbReference type="InterPro" id="IPR044066">
    <property type="entry name" value="TRIAD_supradom"/>
</dbReference>
<evidence type="ECO:0000256" key="10">
    <source>
        <dbReference type="SAM" id="Coils"/>
    </source>
</evidence>
<feature type="region of interest" description="Disordered" evidence="11">
    <location>
        <begin position="687"/>
        <end position="788"/>
    </location>
</feature>
<feature type="compositionally biased region" description="Acidic residues" evidence="11">
    <location>
        <begin position="722"/>
        <end position="735"/>
    </location>
</feature>
<evidence type="ECO:0000256" key="9">
    <source>
        <dbReference type="PROSITE-ProRule" id="PRU00175"/>
    </source>
</evidence>
<keyword evidence="6 9" id="KW-0863">Zinc-finger</keyword>
<reference evidence="14" key="2">
    <citation type="submission" date="2023-06" db="EMBL/GenBank/DDBJ databases">
        <authorList>
            <consortium name="Lawrence Berkeley National Laboratory"/>
            <person name="Haridas S."/>
            <person name="Hensen N."/>
            <person name="Bonometti L."/>
            <person name="Westerberg I."/>
            <person name="Brannstrom I.O."/>
            <person name="Guillou S."/>
            <person name="Cros-Aarteil S."/>
            <person name="Calhoun S."/>
            <person name="Kuo A."/>
            <person name="Mondo S."/>
            <person name="Pangilinan J."/>
            <person name="Riley R."/>
            <person name="Labutti K."/>
            <person name="Andreopoulos B."/>
            <person name="Lipzen A."/>
            <person name="Chen C."/>
            <person name="Yanf M."/>
            <person name="Daum C."/>
            <person name="Ng V."/>
            <person name="Clum A."/>
            <person name="Steindorff A."/>
            <person name="Ohm R."/>
            <person name="Martin F."/>
            <person name="Silar P."/>
            <person name="Natvig D."/>
            <person name="Lalanne C."/>
            <person name="Gautier V."/>
            <person name="Ament-Velasquez S.L."/>
            <person name="Kruys A."/>
            <person name="Hutchinson M.I."/>
            <person name="Powell A.J."/>
            <person name="Barry K."/>
            <person name="Miller A.N."/>
            <person name="Grigoriev I.V."/>
            <person name="Debuchy R."/>
            <person name="Gladieux P."/>
            <person name="Thoren M.H."/>
            <person name="Johannesson H."/>
        </authorList>
    </citation>
    <scope>NUCLEOTIDE SEQUENCE</scope>
    <source>
        <strain evidence="14">CBS 560.94</strain>
    </source>
</reference>
<feature type="coiled-coil region" evidence="10">
    <location>
        <begin position="486"/>
        <end position="567"/>
    </location>
</feature>
<feature type="domain" description="RING-type" evidence="12">
    <location>
        <begin position="210"/>
        <end position="256"/>
    </location>
</feature>
<dbReference type="Gene3D" id="3.30.40.10">
    <property type="entry name" value="Zinc/RING finger domain, C3HC4 (zinc finger)"/>
    <property type="match status" value="1"/>
</dbReference>
<feature type="compositionally biased region" description="Polar residues" evidence="11">
    <location>
        <begin position="109"/>
        <end position="132"/>
    </location>
</feature>
<dbReference type="SUPFAM" id="SSF57850">
    <property type="entry name" value="RING/U-box"/>
    <property type="match status" value="2"/>
</dbReference>
<feature type="region of interest" description="Disordered" evidence="11">
    <location>
        <begin position="88"/>
        <end position="132"/>
    </location>
</feature>
<comment type="catalytic activity">
    <reaction evidence="1">
        <text>[E2 ubiquitin-conjugating enzyme]-S-ubiquitinyl-L-cysteine + [acceptor protein]-L-lysine = [E2 ubiquitin-conjugating enzyme]-L-cysteine + [acceptor protein]-N(6)-ubiquitinyl-L-lysine.</text>
        <dbReference type="EC" id="2.3.2.31"/>
    </reaction>
</comment>
<keyword evidence="3" id="KW-0808">Transferase</keyword>
<dbReference type="PROSITE" id="PS00518">
    <property type="entry name" value="ZF_RING_1"/>
    <property type="match status" value="1"/>
</dbReference>
<dbReference type="PROSITE" id="PS50089">
    <property type="entry name" value="ZF_RING_2"/>
    <property type="match status" value="1"/>
</dbReference>
<dbReference type="RefSeq" id="XP_062686769.1">
    <property type="nucleotide sequence ID" value="XM_062826690.1"/>
</dbReference>
<feature type="domain" description="RING-type" evidence="13">
    <location>
        <begin position="206"/>
        <end position="409"/>
    </location>
</feature>
<feature type="compositionally biased region" description="Low complexity" evidence="11">
    <location>
        <begin position="99"/>
        <end position="108"/>
    </location>
</feature>
<dbReference type="CDD" id="cd22584">
    <property type="entry name" value="Rcat_RBR_unk"/>
    <property type="match status" value="1"/>
</dbReference>
<keyword evidence="8" id="KW-0862">Zinc</keyword>
<evidence type="ECO:0000256" key="2">
    <source>
        <dbReference type="ARBA" id="ARBA00012251"/>
    </source>
</evidence>
<evidence type="ECO:0000313" key="15">
    <source>
        <dbReference type="Proteomes" id="UP001278500"/>
    </source>
</evidence>
<evidence type="ECO:0000256" key="5">
    <source>
        <dbReference type="ARBA" id="ARBA00022737"/>
    </source>
</evidence>
<keyword evidence="7" id="KW-0833">Ubl conjugation pathway</keyword>
<evidence type="ECO:0000256" key="3">
    <source>
        <dbReference type="ARBA" id="ARBA00022679"/>
    </source>
</evidence>
<feature type="compositionally biased region" description="Basic and acidic residues" evidence="11">
    <location>
        <begin position="737"/>
        <end position="758"/>
    </location>
</feature>
<dbReference type="PANTHER" id="PTHR11685">
    <property type="entry name" value="RBR FAMILY RING FINGER AND IBR DOMAIN-CONTAINING"/>
    <property type="match status" value="1"/>
</dbReference>
<dbReference type="InterPro" id="IPR002867">
    <property type="entry name" value="IBR_dom"/>
</dbReference>
<evidence type="ECO:0000256" key="6">
    <source>
        <dbReference type="ARBA" id="ARBA00022771"/>
    </source>
</evidence>
<keyword evidence="4" id="KW-0479">Metal-binding</keyword>
<dbReference type="GeneID" id="87863844"/>
<evidence type="ECO:0000256" key="1">
    <source>
        <dbReference type="ARBA" id="ARBA00001798"/>
    </source>
</evidence>
<evidence type="ECO:0000259" key="12">
    <source>
        <dbReference type="PROSITE" id="PS50089"/>
    </source>
</evidence>
<dbReference type="GO" id="GO:0061630">
    <property type="term" value="F:ubiquitin protein ligase activity"/>
    <property type="evidence" value="ECO:0007669"/>
    <property type="project" value="UniProtKB-EC"/>
</dbReference>